<feature type="domain" description="Carbohydrate kinase FGGY N-terminal" evidence="4">
    <location>
        <begin position="15"/>
        <end position="256"/>
    </location>
</feature>
<dbReference type="CDD" id="cd07809">
    <property type="entry name" value="ASKHA_NBD_FGGY_BaXK-like"/>
    <property type="match status" value="1"/>
</dbReference>
<dbReference type="InterPro" id="IPR050406">
    <property type="entry name" value="FGGY_Carb_Kinase"/>
</dbReference>
<comment type="caution">
    <text evidence="6">The sequence shown here is derived from an EMBL/GenBank/DDBJ whole genome shotgun (WGS) entry which is preliminary data.</text>
</comment>
<dbReference type="InterPro" id="IPR018485">
    <property type="entry name" value="FGGY_C"/>
</dbReference>
<organism evidence="6 7">
    <name type="scientific">Basfia succiniciproducens</name>
    <dbReference type="NCBI Taxonomy" id="653940"/>
    <lineage>
        <taxon>Bacteria</taxon>
        <taxon>Pseudomonadati</taxon>
        <taxon>Pseudomonadota</taxon>
        <taxon>Gammaproteobacteria</taxon>
        <taxon>Pasteurellales</taxon>
        <taxon>Pasteurellaceae</taxon>
        <taxon>Basfia</taxon>
    </lineage>
</organism>
<evidence type="ECO:0000256" key="3">
    <source>
        <dbReference type="ARBA" id="ARBA00022777"/>
    </source>
</evidence>
<dbReference type="Gene3D" id="3.30.420.40">
    <property type="match status" value="2"/>
</dbReference>
<dbReference type="PANTHER" id="PTHR43095:SF5">
    <property type="entry name" value="XYLULOSE KINASE"/>
    <property type="match status" value="1"/>
</dbReference>
<dbReference type="RefSeq" id="WP_090655347.1">
    <property type="nucleotide sequence ID" value="NZ_CP015031.1"/>
</dbReference>
<evidence type="ECO:0000313" key="7">
    <source>
        <dbReference type="Proteomes" id="UP000199588"/>
    </source>
</evidence>
<evidence type="ECO:0000259" key="5">
    <source>
        <dbReference type="Pfam" id="PF02782"/>
    </source>
</evidence>
<keyword evidence="3 6" id="KW-0418">Kinase</keyword>
<keyword evidence="7" id="KW-1185">Reference proteome</keyword>
<sequence length="534" mass="58091">MQDAKNLIASGGASVGIEFGSTRIKAVLISTDGTILASGGFTWENHFIDGIWTYPQSEIWQGLQQAYRDLANQVQEQYGITLTRAKAIGISGMMHGYIPFDKQGNQLVAFRTWRNNITAKSSQKLTALFNYNIPQRWSISHLYQAILNQEEHVGEIDYLTTLAGYVHWQLTGEKVLGVGEASGMFPIDPQTGSYYQIMLNQFDGLIAAQSYPWKIANILPQVLTAGQPAGHLTEQGAKLLDPTGRLQAGIPFCPPEGDAGTGMVATNSIKTNTGNISAGTSAFAMIVLEKELSKVYEQLDMVTTPTGKLVAMAHANNCSSDINAWIRLFGETLKAFGAEVETDKLYETLFRKALEGDADCGGLLAYGFYSGEHSVGLAEGCPTFMHPANSRFTLANFIRTHLYSAFGAMKLGVDILIQQEKVNIAQILGHGGIFKTPNVASKILASAINVPIAVMKTANEGGAWGIALLANYLTAYQAGQSLEDYLDNHIFAQAEISVSQPDEEMAKGYAEFIQYYQQGIPVVRAAVDTFRHSI</sequence>
<evidence type="ECO:0000259" key="4">
    <source>
        <dbReference type="Pfam" id="PF00370"/>
    </source>
</evidence>
<accession>A0A1G5CRQ2</accession>
<evidence type="ECO:0000313" key="6">
    <source>
        <dbReference type="EMBL" id="SCY04948.1"/>
    </source>
</evidence>
<keyword evidence="2" id="KW-0808">Transferase</keyword>
<dbReference type="InterPro" id="IPR043129">
    <property type="entry name" value="ATPase_NBD"/>
</dbReference>
<dbReference type="Pfam" id="PF00370">
    <property type="entry name" value="FGGY_N"/>
    <property type="match status" value="1"/>
</dbReference>
<feature type="domain" description="Carbohydrate kinase FGGY C-terminal" evidence="5">
    <location>
        <begin position="275"/>
        <end position="472"/>
    </location>
</feature>
<protein>
    <submittedName>
        <fullName evidence="6">Sugar (Pentulose or hexulose) kinase</fullName>
    </submittedName>
</protein>
<comment type="similarity">
    <text evidence="1">Belongs to the FGGY kinase family.</text>
</comment>
<proteinExistence type="inferred from homology"/>
<dbReference type="PANTHER" id="PTHR43095">
    <property type="entry name" value="SUGAR KINASE"/>
    <property type="match status" value="1"/>
</dbReference>
<evidence type="ECO:0000256" key="1">
    <source>
        <dbReference type="ARBA" id="ARBA00009156"/>
    </source>
</evidence>
<dbReference type="InterPro" id="IPR018484">
    <property type="entry name" value="FGGY_N"/>
</dbReference>
<dbReference type="Proteomes" id="UP000199588">
    <property type="component" value="Unassembled WGS sequence"/>
</dbReference>
<dbReference type="GO" id="GO:0016301">
    <property type="term" value="F:kinase activity"/>
    <property type="evidence" value="ECO:0007669"/>
    <property type="project" value="UniProtKB-KW"/>
</dbReference>
<reference evidence="6 7" key="1">
    <citation type="submission" date="2016-10" db="EMBL/GenBank/DDBJ databases">
        <authorList>
            <person name="Varghese N."/>
            <person name="Submissions S."/>
        </authorList>
    </citation>
    <scope>NUCLEOTIDE SEQUENCE [LARGE SCALE GENOMIC DNA]</scope>
    <source>
        <strain evidence="6 7">DSM 22022</strain>
    </source>
</reference>
<dbReference type="EMBL" id="FMUQ01000009">
    <property type="protein sequence ID" value="SCY04948.1"/>
    <property type="molecule type" value="Genomic_DNA"/>
</dbReference>
<dbReference type="SUPFAM" id="SSF53067">
    <property type="entry name" value="Actin-like ATPase domain"/>
    <property type="match status" value="2"/>
</dbReference>
<name>A0A1G5CRQ2_9PAST</name>
<evidence type="ECO:0000256" key="2">
    <source>
        <dbReference type="ARBA" id="ARBA00022679"/>
    </source>
</evidence>
<dbReference type="Pfam" id="PF02782">
    <property type="entry name" value="FGGY_C"/>
    <property type="match status" value="1"/>
</dbReference>
<gene>
    <name evidence="6" type="ORF">SAMN02910354_01296</name>
</gene>